<comment type="similarity">
    <text evidence="6">Belongs to the LYSET family.</text>
</comment>
<evidence type="ECO:0000256" key="1">
    <source>
        <dbReference type="ARBA" id="ARBA00004653"/>
    </source>
</evidence>
<dbReference type="PANTHER" id="PTHR31925">
    <property type="entry name" value="TRANSMEMBRANE PROTEIN 251"/>
    <property type="match status" value="1"/>
</dbReference>
<keyword evidence="4" id="KW-0333">Golgi apparatus</keyword>
<dbReference type="Proteomes" id="UP000008743">
    <property type="component" value="Unassembled WGS sequence"/>
</dbReference>
<sequence length="102" mass="12274">MNFRQRFAFVFLILSFIVWLYLLSYIFDWHAVYTDLSKSQLDEYQQAIDRQAQLSWSLSTRAWLSSIPFWGWCLIIGIPFLQLMIFLWVLTRPNPMMPFARG</sequence>
<evidence type="ECO:0000256" key="6">
    <source>
        <dbReference type="ARBA" id="ARBA00034485"/>
    </source>
</evidence>
<proteinExistence type="inferred from homology"/>
<evidence type="ECO:0000256" key="9">
    <source>
        <dbReference type="SAM" id="Phobius"/>
    </source>
</evidence>
<dbReference type="GO" id="GO:0000139">
    <property type="term" value="C:Golgi membrane"/>
    <property type="evidence" value="ECO:0007669"/>
    <property type="project" value="UniProtKB-SubCell"/>
</dbReference>
<dbReference type="PhylomeDB" id="A0A0D2WW70"/>
<protein>
    <recommendedName>
        <fullName evidence="7">Lysosomal enzyme trafficking factor</fullName>
    </recommendedName>
    <alternativeName>
        <fullName evidence="8">Transmembrane protein 251</fullName>
    </alternativeName>
</protein>
<evidence type="ECO:0000256" key="7">
    <source>
        <dbReference type="ARBA" id="ARBA00034539"/>
    </source>
</evidence>
<name>A0A0D2WW70_CAPO3</name>
<evidence type="ECO:0000256" key="3">
    <source>
        <dbReference type="ARBA" id="ARBA00022989"/>
    </source>
</evidence>
<organism evidence="10 11">
    <name type="scientific">Capsaspora owczarzaki (strain ATCC 30864)</name>
    <dbReference type="NCBI Taxonomy" id="595528"/>
    <lineage>
        <taxon>Eukaryota</taxon>
        <taxon>Filasterea</taxon>
        <taxon>Capsaspora</taxon>
    </lineage>
</organism>
<evidence type="ECO:0000256" key="4">
    <source>
        <dbReference type="ARBA" id="ARBA00023034"/>
    </source>
</evidence>
<keyword evidence="11" id="KW-1185">Reference proteome</keyword>
<keyword evidence="2 9" id="KW-0812">Transmembrane</keyword>
<dbReference type="PANTHER" id="PTHR31925:SF1">
    <property type="entry name" value="LYSOSOMAL ENZYME TRAFFICKING FACTOR"/>
    <property type="match status" value="1"/>
</dbReference>
<dbReference type="InterPro" id="IPR028024">
    <property type="entry name" value="LYSET"/>
</dbReference>
<evidence type="ECO:0000256" key="8">
    <source>
        <dbReference type="ARBA" id="ARBA00034557"/>
    </source>
</evidence>
<dbReference type="EMBL" id="KE346373">
    <property type="protein sequence ID" value="KJE97185.1"/>
    <property type="molecule type" value="Genomic_DNA"/>
</dbReference>
<gene>
    <name evidence="10" type="ORF">CAOG_007633</name>
</gene>
<evidence type="ECO:0000313" key="11">
    <source>
        <dbReference type="Proteomes" id="UP000008743"/>
    </source>
</evidence>
<keyword evidence="3 9" id="KW-1133">Transmembrane helix</keyword>
<dbReference type="AlphaFoldDB" id="A0A0D2WW70"/>
<evidence type="ECO:0000313" key="10">
    <source>
        <dbReference type="EMBL" id="KJE97185.1"/>
    </source>
</evidence>
<dbReference type="OrthoDB" id="6273523at2759"/>
<feature type="transmembrane region" description="Helical" evidence="9">
    <location>
        <begin position="69"/>
        <end position="91"/>
    </location>
</feature>
<feature type="transmembrane region" description="Helical" evidence="9">
    <location>
        <begin position="7"/>
        <end position="27"/>
    </location>
</feature>
<evidence type="ECO:0000256" key="5">
    <source>
        <dbReference type="ARBA" id="ARBA00023136"/>
    </source>
</evidence>
<dbReference type="InParanoid" id="A0A0D2WW70"/>
<dbReference type="Pfam" id="PF15190">
    <property type="entry name" value="TMEM251"/>
    <property type="match status" value="1"/>
</dbReference>
<keyword evidence="5 9" id="KW-0472">Membrane</keyword>
<comment type="subcellular location">
    <subcellularLocation>
        <location evidence="1">Golgi apparatus membrane</location>
        <topology evidence="1">Multi-pass membrane protein</topology>
    </subcellularLocation>
</comment>
<accession>A0A0D2WW70</accession>
<reference evidence="11" key="1">
    <citation type="submission" date="2011-02" db="EMBL/GenBank/DDBJ databases">
        <title>The Genome Sequence of Capsaspora owczarzaki ATCC 30864.</title>
        <authorList>
            <person name="Russ C."/>
            <person name="Cuomo C."/>
            <person name="Burger G."/>
            <person name="Gray M.W."/>
            <person name="Holland P.W.H."/>
            <person name="King N."/>
            <person name="Lang F.B.F."/>
            <person name="Roger A.J."/>
            <person name="Ruiz-Trillo I."/>
            <person name="Young S.K."/>
            <person name="Zeng Q."/>
            <person name="Gargeya S."/>
            <person name="Alvarado L."/>
            <person name="Berlin A."/>
            <person name="Chapman S.B."/>
            <person name="Chen Z."/>
            <person name="Freedman E."/>
            <person name="Gellesch M."/>
            <person name="Goldberg J."/>
            <person name="Griggs A."/>
            <person name="Gujja S."/>
            <person name="Heilman E."/>
            <person name="Heiman D."/>
            <person name="Howarth C."/>
            <person name="Mehta T."/>
            <person name="Neiman D."/>
            <person name="Pearson M."/>
            <person name="Roberts A."/>
            <person name="Saif S."/>
            <person name="Shea T."/>
            <person name="Shenoy N."/>
            <person name="Sisk P."/>
            <person name="Stolte C."/>
            <person name="Sykes S."/>
            <person name="White J."/>
            <person name="Yandava C."/>
            <person name="Haas B."/>
            <person name="Nusbaum C."/>
            <person name="Birren B."/>
        </authorList>
    </citation>
    <scope>NUCLEOTIDE SEQUENCE</scope>
    <source>
        <strain evidence="11">ATCC 30864</strain>
    </source>
</reference>
<evidence type="ECO:0000256" key="2">
    <source>
        <dbReference type="ARBA" id="ARBA00022692"/>
    </source>
</evidence>